<evidence type="ECO:0000313" key="2">
    <source>
        <dbReference type="EMBL" id="TCP08308.1"/>
    </source>
</evidence>
<sequence length="209" mass="23173">MVAQGRTCSRDLSMDTPTAMHFDHVNGRFTYRQLDLGWDAEAMAWIGPAPQLGPNARLCLQASHGDHPPSILVCEVALATLVLIERMDQDARRYLATEAEGYIRNTYHRLAGPEDFSVLTLEMNGESCSDRFALTYRAGFDAGAVWKVRFKGLVPLHWRVEHEASTMPVADGSGRSDPSASHDDSEAPLPLARLGRRWLGPFAWIARPA</sequence>
<evidence type="ECO:0000313" key="3">
    <source>
        <dbReference type="Proteomes" id="UP000294772"/>
    </source>
</evidence>
<dbReference type="EMBL" id="SLXF01000003">
    <property type="protein sequence ID" value="TCP08308.1"/>
    <property type="molecule type" value="Genomic_DNA"/>
</dbReference>
<organism evidence="2 3">
    <name type="scientific">Caldimonas thermodepolymerans</name>
    <dbReference type="NCBI Taxonomy" id="215580"/>
    <lineage>
        <taxon>Bacteria</taxon>
        <taxon>Pseudomonadati</taxon>
        <taxon>Pseudomonadota</taxon>
        <taxon>Betaproteobacteria</taxon>
        <taxon>Burkholderiales</taxon>
        <taxon>Sphaerotilaceae</taxon>
        <taxon>Caldimonas</taxon>
    </lineage>
</organism>
<name>A0AA46HWN4_9BURK</name>
<feature type="region of interest" description="Disordered" evidence="1">
    <location>
        <begin position="167"/>
        <end position="187"/>
    </location>
</feature>
<comment type="caution">
    <text evidence="2">The sequence shown here is derived from an EMBL/GenBank/DDBJ whole genome shotgun (WGS) entry which is preliminary data.</text>
</comment>
<dbReference type="AlphaFoldDB" id="A0AA46HWN4"/>
<accession>A0AA46HWN4</accession>
<dbReference type="Proteomes" id="UP000294772">
    <property type="component" value="Unassembled WGS sequence"/>
</dbReference>
<protein>
    <submittedName>
        <fullName evidence="2">Uncharacterized protein</fullName>
    </submittedName>
</protein>
<proteinExistence type="predicted"/>
<gene>
    <name evidence="2" type="ORF">EV676_103341</name>
</gene>
<evidence type="ECO:0000256" key="1">
    <source>
        <dbReference type="SAM" id="MobiDB-lite"/>
    </source>
</evidence>
<reference evidence="2 3" key="1">
    <citation type="submission" date="2019-03" db="EMBL/GenBank/DDBJ databases">
        <title>Genomic Encyclopedia of Type Strains, Phase IV (KMG-IV): sequencing the most valuable type-strain genomes for metagenomic binning, comparative biology and taxonomic classification.</title>
        <authorList>
            <person name="Goeker M."/>
        </authorList>
    </citation>
    <scope>NUCLEOTIDE SEQUENCE [LARGE SCALE GENOMIC DNA]</scope>
    <source>
        <strain evidence="2 3">DSM 15264</strain>
    </source>
</reference>